<evidence type="ECO:0000313" key="7">
    <source>
        <dbReference type="EMBL" id="BBZ58895.1"/>
    </source>
</evidence>
<dbReference type="Gene3D" id="3.40.80.10">
    <property type="entry name" value="Peptidoglycan recognition protein-like"/>
    <property type="match status" value="1"/>
</dbReference>
<dbReference type="InterPro" id="IPR036366">
    <property type="entry name" value="PGBDSf"/>
</dbReference>
<dbReference type="GO" id="GO:0009254">
    <property type="term" value="P:peptidoglycan turnover"/>
    <property type="evidence" value="ECO:0007669"/>
    <property type="project" value="TreeGrafter"/>
</dbReference>
<dbReference type="SUPFAM" id="SSF47090">
    <property type="entry name" value="PGBD-like"/>
    <property type="match status" value="1"/>
</dbReference>
<dbReference type="EMBL" id="AP022617">
    <property type="protein sequence ID" value="BBZ58895.1"/>
    <property type="molecule type" value="Genomic_DNA"/>
</dbReference>
<dbReference type="GO" id="GO:0071555">
    <property type="term" value="P:cell wall organization"/>
    <property type="evidence" value="ECO:0007669"/>
    <property type="project" value="UniProtKB-KW"/>
</dbReference>
<organism evidence="7 8">
    <name type="scientific">Mycolicibacterium monacense</name>
    <name type="common">Mycobacterium monacense</name>
    <dbReference type="NCBI Taxonomy" id="85693"/>
    <lineage>
        <taxon>Bacteria</taxon>
        <taxon>Bacillati</taxon>
        <taxon>Actinomycetota</taxon>
        <taxon>Actinomycetes</taxon>
        <taxon>Mycobacteriales</taxon>
        <taxon>Mycobacteriaceae</taxon>
        <taxon>Mycolicibacterium</taxon>
    </lineage>
</organism>
<dbReference type="Proteomes" id="UP000466039">
    <property type="component" value="Chromosome"/>
</dbReference>
<accession>A0AAD1ISC2</accession>
<keyword evidence="5" id="KW-0961">Cell wall biogenesis/degradation</keyword>
<dbReference type="SMART" id="SM00644">
    <property type="entry name" value="Ami_2"/>
    <property type="match status" value="1"/>
</dbReference>
<evidence type="ECO:0000256" key="3">
    <source>
        <dbReference type="ARBA" id="ARBA00011901"/>
    </source>
</evidence>
<dbReference type="SUPFAM" id="SSF55846">
    <property type="entry name" value="N-acetylmuramoyl-L-alanine amidase-like"/>
    <property type="match status" value="1"/>
</dbReference>
<dbReference type="InterPro" id="IPR051206">
    <property type="entry name" value="NAMLAA_amidase_2"/>
</dbReference>
<comment type="catalytic activity">
    <reaction evidence="1">
        <text>Hydrolyzes the link between N-acetylmuramoyl residues and L-amino acid residues in certain cell-wall glycopeptides.</text>
        <dbReference type="EC" id="3.5.1.28"/>
    </reaction>
</comment>
<dbReference type="GO" id="GO:0008745">
    <property type="term" value="F:N-acetylmuramoyl-L-alanine amidase activity"/>
    <property type="evidence" value="ECO:0007669"/>
    <property type="project" value="UniProtKB-EC"/>
</dbReference>
<dbReference type="EC" id="3.5.1.28" evidence="3"/>
<proteinExistence type="inferred from homology"/>
<dbReference type="InterPro" id="IPR002477">
    <property type="entry name" value="Peptidoglycan-bd-like"/>
</dbReference>
<dbReference type="RefSeq" id="WP_170314011.1">
    <property type="nucleotide sequence ID" value="NZ_AP022617.1"/>
</dbReference>
<dbReference type="GO" id="GO:0009253">
    <property type="term" value="P:peptidoglycan catabolic process"/>
    <property type="evidence" value="ECO:0007669"/>
    <property type="project" value="InterPro"/>
</dbReference>
<dbReference type="InterPro" id="IPR036505">
    <property type="entry name" value="Amidase/PGRP_sf"/>
</dbReference>
<evidence type="ECO:0000256" key="1">
    <source>
        <dbReference type="ARBA" id="ARBA00001561"/>
    </source>
</evidence>
<evidence type="ECO:0000256" key="5">
    <source>
        <dbReference type="ARBA" id="ARBA00023316"/>
    </source>
</evidence>
<dbReference type="InterPro" id="IPR036365">
    <property type="entry name" value="PGBD-like_sf"/>
</dbReference>
<evidence type="ECO:0000256" key="4">
    <source>
        <dbReference type="ARBA" id="ARBA00022801"/>
    </source>
</evidence>
<dbReference type="InterPro" id="IPR002502">
    <property type="entry name" value="Amidase_domain"/>
</dbReference>
<reference evidence="7 8" key="1">
    <citation type="journal article" date="2019" name="Emerg. Microbes Infect.">
        <title>Comprehensive subspecies identification of 175 nontuberculous mycobacteria species based on 7547 genomic profiles.</title>
        <authorList>
            <person name="Matsumoto Y."/>
            <person name="Kinjo T."/>
            <person name="Motooka D."/>
            <person name="Nabeya D."/>
            <person name="Jung N."/>
            <person name="Uechi K."/>
            <person name="Horii T."/>
            <person name="Iida T."/>
            <person name="Fujita J."/>
            <person name="Nakamura S."/>
        </authorList>
    </citation>
    <scope>NUCLEOTIDE SEQUENCE [LARGE SCALE GENOMIC DNA]</scope>
    <source>
        <strain evidence="7 8">JCM 15658</strain>
    </source>
</reference>
<comment type="similarity">
    <text evidence="2">Belongs to the N-acetylmuramoyl-L-alanine amidase 2 family.</text>
</comment>
<keyword evidence="8" id="KW-1185">Reference proteome</keyword>
<name>A0AAD1ISC2_MYCMB</name>
<keyword evidence="4" id="KW-0378">Hydrolase</keyword>
<dbReference type="Pfam" id="PF01471">
    <property type="entry name" value="PG_binding_1"/>
    <property type="match status" value="1"/>
</dbReference>
<gene>
    <name evidence="7" type="ORF">MMON_01960</name>
</gene>
<dbReference type="CDD" id="cd06583">
    <property type="entry name" value="PGRP"/>
    <property type="match status" value="1"/>
</dbReference>
<evidence type="ECO:0000313" key="8">
    <source>
        <dbReference type="Proteomes" id="UP000466039"/>
    </source>
</evidence>
<feature type="domain" description="N-acetylmuramoyl-L-alanine amidase" evidence="6">
    <location>
        <begin position="31"/>
        <end position="173"/>
    </location>
</feature>
<dbReference type="AlphaFoldDB" id="A0AAD1ISC2"/>
<evidence type="ECO:0000256" key="2">
    <source>
        <dbReference type="ARBA" id="ARBA00007553"/>
    </source>
</evidence>
<dbReference type="Gene3D" id="1.10.101.10">
    <property type="entry name" value="PGBD-like superfamily/PGBD"/>
    <property type="match status" value="1"/>
</dbReference>
<dbReference type="PANTHER" id="PTHR30417">
    <property type="entry name" value="N-ACETYLMURAMOYL-L-ALANINE AMIDASE AMID"/>
    <property type="match status" value="1"/>
</dbReference>
<dbReference type="Pfam" id="PF01510">
    <property type="entry name" value="Amidase_2"/>
    <property type="match status" value="1"/>
</dbReference>
<sequence length="256" mass="27232">MPKVALRSGDPVWLADVVRAEGLSVVEHPGWTQRGHGDFDDIRGVMVHHTGSDTATAASIADGRPDLAGPLSQLHIARDGTVTVVAAGVAWHAGAGRYRWLPANTGNRHTIGIECANTGTGPTAPHRTNWPDAQYLALVRCCAAIMRRLGFGAARTIGHREYAGGVQGKWDPGAIDLDTLRADIQARIGFADAHVAEAQRRLKYAYRRYAGHLEIDGVYGPETEAAVREFQRRTPGLLADGIVGPATAAALGVAAR</sequence>
<evidence type="ECO:0000259" key="6">
    <source>
        <dbReference type="SMART" id="SM00644"/>
    </source>
</evidence>
<protein>
    <recommendedName>
        <fullName evidence="3">N-acetylmuramoyl-L-alanine amidase</fullName>
        <ecNumber evidence="3">3.5.1.28</ecNumber>
    </recommendedName>
</protein>
<dbReference type="PANTHER" id="PTHR30417:SF1">
    <property type="entry name" value="N-ACETYLMURAMOYL-L-ALANINE AMIDASE AMID"/>
    <property type="match status" value="1"/>
</dbReference>